<evidence type="ECO:0000313" key="1">
    <source>
        <dbReference type="EMBL" id="KAK3796661.1"/>
    </source>
</evidence>
<comment type="caution">
    <text evidence="1">The sequence shown here is derived from an EMBL/GenBank/DDBJ whole genome shotgun (WGS) entry which is preliminary data.</text>
</comment>
<sequence>MRKINQLFSVISITALESPQNHKNLTQDASHQHNYLPEIEKKRNNFRKVKQAKETFDSCCQLLIFPSTLTPRPNRIIQLSGSEA</sequence>
<evidence type="ECO:0000313" key="2">
    <source>
        <dbReference type="Proteomes" id="UP001283361"/>
    </source>
</evidence>
<keyword evidence="2" id="KW-1185">Reference proteome</keyword>
<protein>
    <submittedName>
        <fullName evidence="1">Uncharacterized protein</fullName>
    </submittedName>
</protein>
<dbReference type="EMBL" id="JAWDGP010000857">
    <property type="protein sequence ID" value="KAK3796661.1"/>
    <property type="molecule type" value="Genomic_DNA"/>
</dbReference>
<name>A0AAE1B0M3_9GAST</name>
<reference evidence="1" key="1">
    <citation type="journal article" date="2023" name="G3 (Bethesda)">
        <title>A reference genome for the long-term kleptoplast-retaining sea slug Elysia crispata morphotype clarki.</title>
        <authorList>
            <person name="Eastman K.E."/>
            <person name="Pendleton A.L."/>
            <person name="Shaikh M.A."/>
            <person name="Suttiyut T."/>
            <person name="Ogas R."/>
            <person name="Tomko P."/>
            <person name="Gavelis G."/>
            <person name="Widhalm J.R."/>
            <person name="Wisecaver J.H."/>
        </authorList>
    </citation>
    <scope>NUCLEOTIDE SEQUENCE</scope>
    <source>
        <strain evidence="1">ECLA1</strain>
    </source>
</reference>
<dbReference type="Proteomes" id="UP001283361">
    <property type="component" value="Unassembled WGS sequence"/>
</dbReference>
<accession>A0AAE1B0M3</accession>
<proteinExistence type="predicted"/>
<gene>
    <name evidence="1" type="ORF">RRG08_014131</name>
</gene>
<organism evidence="1 2">
    <name type="scientific">Elysia crispata</name>
    <name type="common">lettuce slug</name>
    <dbReference type="NCBI Taxonomy" id="231223"/>
    <lineage>
        <taxon>Eukaryota</taxon>
        <taxon>Metazoa</taxon>
        <taxon>Spiralia</taxon>
        <taxon>Lophotrochozoa</taxon>
        <taxon>Mollusca</taxon>
        <taxon>Gastropoda</taxon>
        <taxon>Heterobranchia</taxon>
        <taxon>Euthyneura</taxon>
        <taxon>Panpulmonata</taxon>
        <taxon>Sacoglossa</taxon>
        <taxon>Placobranchoidea</taxon>
        <taxon>Plakobranchidae</taxon>
        <taxon>Elysia</taxon>
    </lineage>
</organism>
<dbReference type="AlphaFoldDB" id="A0AAE1B0M3"/>